<dbReference type="Gene3D" id="3.10.20.230">
    <property type="entry name" value="Doublecortin domain"/>
    <property type="match status" value="1"/>
</dbReference>
<accession>A0A8S2WF52</accession>
<gene>
    <name evidence="3" type="ORF">TMI583_LOCUS45664</name>
</gene>
<evidence type="ECO:0000313" key="3">
    <source>
        <dbReference type="EMBL" id="CAF4447462.1"/>
    </source>
</evidence>
<evidence type="ECO:0000256" key="1">
    <source>
        <dbReference type="SAM" id="MobiDB-lite"/>
    </source>
</evidence>
<comment type="caution">
    <text evidence="3">The sequence shown here is derived from an EMBL/GenBank/DDBJ whole genome shotgun (WGS) entry which is preliminary data.</text>
</comment>
<feature type="region of interest" description="Disordered" evidence="1">
    <location>
        <begin position="102"/>
        <end position="121"/>
    </location>
</feature>
<dbReference type="SMART" id="SM00537">
    <property type="entry name" value="DCX"/>
    <property type="match status" value="1"/>
</dbReference>
<proteinExistence type="predicted"/>
<evidence type="ECO:0000259" key="2">
    <source>
        <dbReference type="PROSITE" id="PS50309"/>
    </source>
</evidence>
<dbReference type="Pfam" id="PF03607">
    <property type="entry name" value="DCX"/>
    <property type="match status" value="1"/>
</dbReference>
<dbReference type="PANTHER" id="PTHR23004:SF11">
    <property type="entry name" value="PROTEIN RPI-1"/>
    <property type="match status" value="1"/>
</dbReference>
<dbReference type="GO" id="GO:0035556">
    <property type="term" value="P:intracellular signal transduction"/>
    <property type="evidence" value="ECO:0007669"/>
    <property type="project" value="InterPro"/>
</dbReference>
<feature type="domain" description="Doublecortin" evidence="2">
    <location>
        <begin position="22"/>
        <end position="104"/>
    </location>
</feature>
<dbReference type="EMBL" id="CAJOBA010082311">
    <property type="protein sequence ID" value="CAF4447462.1"/>
    <property type="molecule type" value="Genomic_DNA"/>
</dbReference>
<dbReference type="GO" id="GO:0005815">
    <property type="term" value="C:microtubule organizing center"/>
    <property type="evidence" value="ECO:0007669"/>
    <property type="project" value="TreeGrafter"/>
</dbReference>
<evidence type="ECO:0000313" key="4">
    <source>
        <dbReference type="Proteomes" id="UP000682733"/>
    </source>
</evidence>
<dbReference type="AlphaFoldDB" id="A0A8S2WF52"/>
<protein>
    <recommendedName>
        <fullName evidence="2">Doublecortin domain-containing protein</fullName>
    </recommendedName>
</protein>
<dbReference type="Proteomes" id="UP000682733">
    <property type="component" value="Unassembled WGS sequence"/>
</dbReference>
<sequence>LPPVRRMDVEGRALKLARSENVIIYVYRNGDPLTLPSKILLVKSTLTSWESVLDEITRKVALNNTAVLKLYAMNGELITSAHQLEYNGMYVAAGKERFKRIEYPDPKTLSPNSSPKMSRKS</sequence>
<feature type="non-terminal residue" evidence="3">
    <location>
        <position position="1"/>
    </location>
</feature>
<reference evidence="3" key="1">
    <citation type="submission" date="2021-02" db="EMBL/GenBank/DDBJ databases">
        <authorList>
            <person name="Nowell W R."/>
        </authorList>
    </citation>
    <scope>NUCLEOTIDE SEQUENCE</scope>
</reference>
<dbReference type="GO" id="GO:0005874">
    <property type="term" value="C:microtubule"/>
    <property type="evidence" value="ECO:0007669"/>
    <property type="project" value="TreeGrafter"/>
</dbReference>
<dbReference type="PROSITE" id="PS50309">
    <property type="entry name" value="DC"/>
    <property type="match status" value="1"/>
</dbReference>
<dbReference type="PANTHER" id="PTHR23004">
    <property type="entry name" value="DOUBLECORTIN DOMAIN CONTAINING 2"/>
    <property type="match status" value="1"/>
</dbReference>
<dbReference type="SUPFAM" id="SSF89837">
    <property type="entry name" value="Doublecortin (DC)"/>
    <property type="match status" value="1"/>
</dbReference>
<dbReference type="InterPro" id="IPR003533">
    <property type="entry name" value="Doublecortin_dom"/>
</dbReference>
<dbReference type="InterPro" id="IPR036572">
    <property type="entry name" value="Doublecortin_dom_sf"/>
</dbReference>
<organism evidence="3 4">
    <name type="scientific">Didymodactylos carnosus</name>
    <dbReference type="NCBI Taxonomy" id="1234261"/>
    <lineage>
        <taxon>Eukaryota</taxon>
        <taxon>Metazoa</taxon>
        <taxon>Spiralia</taxon>
        <taxon>Gnathifera</taxon>
        <taxon>Rotifera</taxon>
        <taxon>Eurotatoria</taxon>
        <taxon>Bdelloidea</taxon>
        <taxon>Philodinida</taxon>
        <taxon>Philodinidae</taxon>
        <taxon>Didymodactylos</taxon>
    </lineage>
</organism>
<name>A0A8S2WF52_9BILA</name>
<feature type="compositionally biased region" description="Polar residues" evidence="1">
    <location>
        <begin position="109"/>
        <end position="121"/>
    </location>
</feature>